<accession>A0A1H7JEU2</accession>
<dbReference type="AlphaFoldDB" id="A0A1H7JEU2"/>
<sequence>MCLLKIRLRPNFTVYLDLFTEKADVTIYIALSDDVSKRRKSLCYVAKI</sequence>
<organism evidence="1 2">
    <name type="scientific">Aquimarina amphilecti</name>
    <dbReference type="NCBI Taxonomy" id="1038014"/>
    <lineage>
        <taxon>Bacteria</taxon>
        <taxon>Pseudomonadati</taxon>
        <taxon>Bacteroidota</taxon>
        <taxon>Flavobacteriia</taxon>
        <taxon>Flavobacteriales</taxon>
        <taxon>Flavobacteriaceae</taxon>
        <taxon>Aquimarina</taxon>
    </lineage>
</organism>
<dbReference type="EMBL" id="FOAB01000002">
    <property type="protein sequence ID" value="SEK73171.1"/>
    <property type="molecule type" value="Genomic_DNA"/>
</dbReference>
<keyword evidence="2" id="KW-1185">Reference proteome</keyword>
<evidence type="ECO:0000313" key="2">
    <source>
        <dbReference type="Proteomes" id="UP000198521"/>
    </source>
</evidence>
<dbReference type="STRING" id="1038014.SAMN04487910_0970"/>
<reference evidence="1 2" key="1">
    <citation type="submission" date="2016-10" db="EMBL/GenBank/DDBJ databases">
        <authorList>
            <person name="de Groot N.N."/>
        </authorList>
    </citation>
    <scope>NUCLEOTIDE SEQUENCE [LARGE SCALE GENOMIC DNA]</scope>
    <source>
        <strain evidence="1 2">DSM 25232</strain>
    </source>
</reference>
<proteinExistence type="predicted"/>
<gene>
    <name evidence="1" type="ORF">SAMN04487910_0970</name>
</gene>
<protein>
    <submittedName>
        <fullName evidence="1">Uncharacterized protein</fullName>
    </submittedName>
</protein>
<dbReference type="Proteomes" id="UP000198521">
    <property type="component" value="Unassembled WGS sequence"/>
</dbReference>
<evidence type="ECO:0000313" key="1">
    <source>
        <dbReference type="EMBL" id="SEK73171.1"/>
    </source>
</evidence>
<name>A0A1H7JEU2_AQUAM</name>